<comment type="caution">
    <text evidence="2">The sequence shown here is derived from an EMBL/GenBank/DDBJ whole genome shotgun (WGS) entry which is preliminary data.</text>
</comment>
<dbReference type="InterPro" id="IPR019261">
    <property type="entry name" value="PARG_cat_microbial"/>
</dbReference>
<evidence type="ECO:0000313" key="3">
    <source>
        <dbReference type="Proteomes" id="UP001212841"/>
    </source>
</evidence>
<dbReference type="PANTHER" id="PTHR35596:SF1">
    <property type="entry name" value="MICROBIAL-TYPE PARG CATALYTIC DOMAIN-CONTAINING PROTEIN"/>
    <property type="match status" value="1"/>
</dbReference>
<dbReference type="InterPro" id="IPR043472">
    <property type="entry name" value="Macro_dom-like"/>
</dbReference>
<evidence type="ECO:0000313" key="2">
    <source>
        <dbReference type="EMBL" id="KAJ3050366.1"/>
    </source>
</evidence>
<feature type="non-terminal residue" evidence="2">
    <location>
        <position position="1"/>
    </location>
</feature>
<feature type="domain" description="Microbial-type PARG catalytic" evidence="1">
    <location>
        <begin position="20"/>
        <end position="168"/>
    </location>
</feature>
<keyword evidence="3" id="KW-1185">Reference proteome</keyword>
<dbReference type="EMBL" id="JADGJD010000522">
    <property type="protein sequence ID" value="KAJ3050366.1"/>
    <property type="molecule type" value="Genomic_DNA"/>
</dbReference>
<dbReference type="NCBIfam" id="TIGR02452">
    <property type="entry name" value="TIGR02452 family protein"/>
    <property type="match status" value="1"/>
</dbReference>
<reference evidence="2" key="1">
    <citation type="submission" date="2020-05" db="EMBL/GenBank/DDBJ databases">
        <title>Phylogenomic resolution of chytrid fungi.</title>
        <authorList>
            <person name="Stajich J.E."/>
            <person name="Amses K."/>
            <person name="Simmons R."/>
            <person name="Seto K."/>
            <person name="Myers J."/>
            <person name="Bonds A."/>
            <person name="Quandt C.A."/>
            <person name="Barry K."/>
            <person name="Liu P."/>
            <person name="Grigoriev I."/>
            <person name="Longcore J.E."/>
            <person name="James T.Y."/>
        </authorList>
    </citation>
    <scope>NUCLEOTIDE SEQUENCE</scope>
    <source>
        <strain evidence="2">JEL0318</strain>
    </source>
</reference>
<dbReference type="InterPro" id="IPR012664">
    <property type="entry name" value="CHP02452"/>
</dbReference>
<dbReference type="Pfam" id="PF10021">
    <property type="entry name" value="PARG_cat_microb"/>
    <property type="match status" value="1"/>
</dbReference>
<dbReference type="PANTHER" id="PTHR35596">
    <property type="entry name" value="DUF2263 DOMAIN-CONTAINING PROTEIN"/>
    <property type="match status" value="1"/>
</dbReference>
<dbReference type="Proteomes" id="UP001212841">
    <property type="component" value="Unassembled WGS sequence"/>
</dbReference>
<name>A0AAD5SCA1_9FUNG</name>
<accession>A0AAD5SCA1</accession>
<dbReference type="AlphaFoldDB" id="A0AAD5SCA1"/>
<gene>
    <name evidence="2" type="ORF">HK097_008672</name>
</gene>
<organism evidence="2 3">
    <name type="scientific">Rhizophlyctis rosea</name>
    <dbReference type="NCBI Taxonomy" id="64517"/>
    <lineage>
        <taxon>Eukaryota</taxon>
        <taxon>Fungi</taxon>
        <taxon>Fungi incertae sedis</taxon>
        <taxon>Chytridiomycota</taxon>
        <taxon>Chytridiomycota incertae sedis</taxon>
        <taxon>Chytridiomycetes</taxon>
        <taxon>Rhizophlyctidales</taxon>
        <taxon>Rhizophlyctidaceae</taxon>
        <taxon>Rhizophlyctis</taxon>
    </lineage>
</organism>
<evidence type="ECO:0000259" key="1">
    <source>
        <dbReference type="Pfam" id="PF10021"/>
    </source>
</evidence>
<protein>
    <recommendedName>
        <fullName evidence="1">Microbial-type PARG catalytic domain-containing protein</fullName>
    </recommendedName>
</protein>
<sequence length="183" mass="20223">MDTDELPTPSMGQYRIKVQQETYRIVSSKTPSYTASDGSTVTLSLSTLLGPTTHTQTYTTAPKLLPTSASLHFTTPIVYVTEGDCLTVAQELKNNGLNPVVLNMANAEHPGGGWQWGAGAQEENMFRRSNYVMHLVTVEEKNGRWGTKAKYPIPEFGGIYSPDVVVFRGEEKDKYPFLPSPFT</sequence>
<dbReference type="Gene3D" id="3.40.220.10">
    <property type="entry name" value="Leucine Aminopeptidase, subunit E, domain 1"/>
    <property type="match status" value="1"/>
</dbReference>
<proteinExistence type="predicted"/>